<accession>A0ABS1MLL8</accession>
<name>A0ABS1MLL8_9NOCA</name>
<feature type="non-terminal residue" evidence="2">
    <location>
        <position position="1"/>
    </location>
</feature>
<reference evidence="2 3" key="1">
    <citation type="submission" date="2021-01" db="EMBL/GenBank/DDBJ databases">
        <title>WGS of actinomycetes isolated from Thailand.</title>
        <authorList>
            <person name="Thawai C."/>
        </authorList>
    </citation>
    <scope>NUCLEOTIDE SEQUENCE [LARGE SCALE GENOMIC DNA]</scope>
    <source>
        <strain evidence="2 3">LPG 2</strain>
    </source>
</reference>
<dbReference type="InterPro" id="IPR020459">
    <property type="entry name" value="AMP-binding"/>
</dbReference>
<feature type="non-terminal residue" evidence="2">
    <location>
        <position position="133"/>
    </location>
</feature>
<dbReference type="InterPro" id="IPR000873">
    <property type="entry name" value="AMP-dep_synth/lig_dom"/>
</dbReference>
<gene>
    <name evidence="2" type="ORF">JK358_38820</name>
</gene>
<dbReference type="SUPFAM" id="SSF56801">
    <property type="entry name" value="Acetyl-CoA synthetase-like"/>
    <property type="match status" value="1"/>
</dbReference>
<dbReference type="Proteomes" id="UP000602198">
    <property type="component" value="Unassembled WGS sequence"/>
</dbReference>
<comment type="caution">
    <text evidence="2">The sequence shown here is derived from an EMBL/GenBank/DDBJ whole genome shotgun (WGS) entry which is preliminary data.</text>
</comment>
<dbReference type="PROSITE" id="PS00455">
    <property type="entry name" value="AMP_BINDING"/>
    <property type="match status" value="1"/>
</dbReference>
<proteinExistence type="predicted"/>
<dbReference type="PANTHER" id="PTHR45527:SF1">
    <property type="entry name" value="FATTY ACID SYNTHASE"/>
    <property type="match status" value="1"/>
</dbReference>
<dbReference type="Pfam" id="PF00501">
    <property type="entry name" value="AMP-binding"/>
    <property type="match status" value="1"/>
</dbReference>
<evidence type="ECO:0000313" key="2">
    <source>
        <dbReference type="EMBL" id="MBL1080363.1"/>
    </source>
</evidence>
<dbReference type="Gene3D" id="3.40.50.980">
    <property type="match status" value="1"/>
</dbReference>
<organism evidence="2 3">
    <name type="scientific">Nocardia acididurans</name>
    <dbReference type="NCBI Taxonomy" id="2802282"/>
    <lineage>
        <taxon>Bacteria</taxon>
        <taxon>Bacillati</taxon>
        <taxon>Actinomycetota</taxon>
        <taxon>Actinomycetes</taxon>
        <taxon>Mycobacteriales</taxon>
        <taxon>Nocardiaceae</taxon>
        <taxon>Nocardia</taxon>
    </lineage>
</organism>
<feature type="domain" description="AMP-dependent synthetase/ligase" evidence="1">
    <location>
        <begin position="1"/>
        <end position="132"/>
    </location>
</feature>
<dbReference type="RefSeq" id="WP_201958891.1">
    <property type="nucleotide sequence ID" value="NZ_JAERRJ010000066.1"/>
</dbReference>
<evidence type="ECO:0000259" key="1">
    <source>
        <dbReference type="Pfam" id="PF00501"/>
    </source>
</evidence>
<sequence>TYRELDEKSSQLAHRLVGVGVGLGDIVGLLLPRSADAVVAILAVLKTGAAYLPIDVHHPEQRVAFVLADASPVAVVTTAEHVARIASHSVVVVDMAEPAIETGPVRVLPTPYTRNLAYVIYTSGTTGVPKGVA</sequence>
<keyword evidence="3" id="KW-1185">Reference proteome</keyword>
<dbReference type="PANTHER" id="PTHR45527">
    <property type="entry name" value="NONRIBOSOMAL PEPTIDE SYNTHETASE"/>
    <property type="match status" value="1"/>
</dbReference>
<dbReference type="InterPro" id="IPR020845">
    <property type="entry name" value="AMP-binding_CS"/>
</dbReference>
<dbReference type="PRINTS" id="PR00154">
    <property type="entry name" value="AMPBINDING"/>
</dbReference>
<dbReference type="EMBL" id="JAERRJ010000066">
    <property type="protein sequence ID" value="MBL1080363.1"/>
    <property type="molecule type" value="Genomic_DNA"/>
</dbReference>
<evidence type="ECO:0000313" key="3">
    <source>
        <dbReference type="Proteomes" id="UP000602198"/>
    </source>
</evidence>
<protein>
    <submittedName>
        <fullName evidence="2">AMP-binding protein</fullName>
    </submittedName>
</protein>